<proteinExistence type="predicted"/>
<sequence length="120" mass="13559">MSQKGERALSGFPLRAVMRAAADRWIVLRGLSERSPLVAVLLTKRRHGVEECLMPLNIVALIAILSLPLVPTFWAILDIPKRRFASPRKKAVWFAIVSTFPFIGAMIYIILIRRHTEPIS</sequence>
<dbReference type="Proteomes" id="UP000001784">
    <property type="component" value="Chromosome"/>
</dbReference>
<comment type="subcellular location">
    <subcellularLocation>
        <location evidence="1">Cell membrane</location>
        <topology evidence="1">Multi-pass membrane protein</topology>
    </subcellularLocation>
</comment>
<accession>A0LEK9</accession>
<dbReference type="AlphaFoldDB" id="A0LEK9"/>
<dbReference type="STRING" id="335543.Sfum_0159"/>
<dbReference type="InterPro" id="IPR027379">
    <property type="entry name" value="CLS_N"/>
</dbReference>
<name>A0LEK9_SYNFM</name>
<protein>
    <recommendedName>
        <fullName evidence="7">Cardiolipin synthase N-terminal domain-containing protein</fullName>
    </recommendedName>
</protein>
<keyword evidence="2" id="KW-1003">Cell membrane</keyword>
<keyword evidence="3 6" id="KW-0812">Transmembrane</keyword>
<evidence type="ECO:0000256" key="6">
    <source>
        <dbReference type="SAM" id="Phobius"/>
    </source>
</evidence>
<keyword evidence="5 6" id="KW-0472">Membrane</keyword>
<dbReference type="KEGG" id="sfu:Sfum_0159"/>
<feature type="transmembrane region" description="Helical" evidence="6">
    <location>
        <begin position="91"/>
        <end position="111"/>
    </location>
</feature>
<evidence type="ECO:0000256" key="4">
    <source>
        <dbReference type="ARBA" id="ARBA00022989"/>
    </source>
</evidence>
<evidence type="ECO:0000259" key="7">
    <source>
        <dbReference type="Pfam" id="PF13396"/>
    </source>
</evidence>
<organism evidence="8 9">
    <name type="scientific">Syntrophobacter fumaroxidans (strain DSM 10017 / MPOB)</name>
    <dbReference type="NCBI Taxonomy" id="335543"/>
    <lineage>
        <taxon>Bacteria</taxon>
        <taxon>Pseudomonadati</taxon>
        <taxon>Thermodesulfobacteriota</taxon>
        <taxon>Syntrophobacteria</taxon>
        <taxon>Syntrophobacterales</taxon>
        <taxon>Syntrophobacteraceae</taxon>
        <taxon>Syntrophobacter</taxon>
    </lineage>
</organism>
<reference evidence="8 9" key="1">
    <citation type="submission" date="2006-10" db="EMBL/GenBank/DDBJ databases">
        <title>Complete sequence of Syntrophobacter fumaroxidans MPOB.</title>
        <authorList>
            <consortium name="US DOE Joint Genome Institute"/>
            <person name="Copeland A."/>
            <person name="Lucas S."/>
            <person name="Lapidus A."/>
            <person name="Barry K."/>
            <person name="Detter J.C."/>
            <person name="Glavina del Rio T."/>
            <person name="Hammon N."/>
            <person name="Israni S."/>
            <person name="Pitluck S."/>
            <person name="Goltsman E.G."/>
            <person name="Martinez M."/>
            <person name="Schmutz J."/>
            <person name="Larimer F."/>
            <person name="Land M."/>
            <person name="Hauser L."/>
            <person name="Kyrpides N."/>
            <person name="Kim E."/>
            <person name="Boone D.R."/>
            <person name="Brockman F."/>
            <person name="Culley D."/>
            <person name="Ferry J."/>
            <person name="Gunsalus R."/>
            <person name="McInerney M.J."/>
            <person name="Morrison M."/>
            <person name="Plugge C."/>
            <person name="Rohlin L."/>
            <person name="Scholten J."/>
            <person name="Sieber J."/>
            <person name="Stams A.J.M."/>
            <person name="Worm P."/>
            <person name="Henstra A.M."/>
            <person name="Richardson P."/>
        </authorList>
    </citation>
    <scope>NUCLEOTIDE SEQUENCE [LARGE SCALE GENOMIC DNA]</scope>
    <source>
        <strain evidence="9">DSM 10017 / MPOB</strain>
    </source>
</reference>
<evidence type="ECO:0000256" key="5">
    <source>
        <dbReference type="ARBA" id="ARBA00023136"/>
    </source>
</evidence>
<feature type="domain" description="Cardiolipin synthase N-terminal" evidence="7">
    <location>
        <begin position="72"/>
        <end position="111"/>
    </location>
</feature>
<keyword evidence="9" id="KW-1185">Reference proteome</keyword>
<dbReference type="HOGENOM" id="CLU_2048567_0_0_7"/>
<feature type="transmembrane region" description="Helical" evidence="6">
    <location>
        <begin position="58"/>
        <end position="79"/>
    </location>
</feature>
<dbReference type="EMBL" id="CP000478">
    <property type="protein sequence ID" value="ABK15861.1"/>
    <property type="molecule type" value="Genomic_DNA"/>
</dbReference>
<dbReference type="InParanoid" id="A0LEK9"/>
<evidence type="ECO:0000256" key="2">
    <source>
        <dbReference type="ARBA" id="ARBA00022475"/>
    </source>
</evidence>
<evidence type="ECO:0000256" key="1">
    <source>
        <dbReference type="ARBA" id="ARBA00004651"/>
    </source>
</evidence>
<dbReference type="Pfam" id="PF13396">
    <property type="entry name" value="PLDc_N"/>
    <property type="match status" value="1"/>
</dbReference>
<evidence type="ECO:0000313" key="8">
    <source>
        <dbReference type="EMBL" id="ABK15861.1"/>
    </source>
</evidence>
<keyword evidence="4 6" id="KW-1133">Transmembrane helix</keyword>
<dbReference type="GO" id="GO:0005886">
    <property type="term" value="C:plasma membrane"/>
    <property type="evidence" value="ECO:0007669"/>
    <property type="project" value="UniProtKB-SubCell"/>
</dbReference>
<evidence type="ECO:0000256" key="3">
    <source>
        <dbReference type="ARBA" id="ARBA00022692"/>
    </source>
</evidence>
<evidence type="ECO:0000313" key="9">
    <source>
        <dbReference type="Proteomes" id="UP000001784"/>
    </source>
</evidence>
<gene>
    <name evidence="8" type="ordered locus">Sfum_0159</name>
</gene>